<evidence type="ECO:0000313" key="4">
    <source>
        <dbReference type="WBParaSite" id="BPAG_0000609901-mRNA-1"/>
    </source>
</evidence>
<feature type="compositionally biased region" description="Polar residues" evidence="1">
    <location>
        <begin position="13"/>
        <end position="22"/>
    </location>
</feature>
<dbReference type="Proteomes" id="UP000278627">
    <property type="component" value="Unassembled WGS sequence"/>
</dbReference>
<dbReference type="STRING" id="6280.A0A0N4TD11"/>
<dbReference type="EMBL" id="UZAD01005068">
    <property type="protein sequence ID" value="VDN87249.1"/>
    <property type="molecule type" value="Genomic_DNA"/>
</dbReference>
<dbReference type="WBParaSite" id="BPAG_0000609901-mRNA-1">
    <property type="protein sequence ID" value="BPAG_0000609901-mRNA-1"/>
    <property type="gene ID" value="BPAG_0000609901"/>
</dbReference>
<evidence type="ECO:0000256" key="1">
    <source>
        <dbReference type="SAM" id="MobiDB-lite"/>
    </source>
</evidence>
<reference evidence="2 3" key="2">
    <citation type="submission" date="2018-11" db="EMBL/GenBank/DDBJ databases">
        <authorList>
            <consortium name="Pathogen Informatics"/>
        </authorList>
    </citation>
    <scope>NUCLEOTIDE SEQUENCE [LARGE SCALE GENOMIC DNA]</scope>
</reference>
<name>A0A0N4TD11_BRUPA</name>
<sequence length="283" mass="31148">MQPVQPRERIETHSNTNASVNSQCTSLLPPVLSTDSVESSVTSHTTVISPSLLHANEQISHEAMQNYYDDNSTYDWKVLKMKQQTDSKRVNNEIVAECVTDNNTSTTISHENTSRGNEAKIPNGMLPTGTTGRQIQGTFQSAHISSIIQNSELSFPSQQQSNMVKKDEKAHNGEKLINDHRQNPGLFSKLKATIAKAIPSSNEMILPDDKHPSIVWDPKLNRYVGEGIEEESVPEPPPSITGTSEKLNESTYGKTGGLTAARLSGGKLLFNLNKVEFCLLFLS</sequence>
<feature type="region of interest" description="Disordered" evidence="1">
    <location>
        <begin position="1"/>
        <end position="22"/>
    </location>
</feature>
<accession>A0A0N4TD11</accession>
<keyword evidence="3" id="KW-1185">Reference proteome</keyword>
<feature type="compositionally biased region" description="Basic and acidic residues" evidence="1">
    <location>
        <begin position="1"/>
        <end position="12"/>
    </location>
</feature>
<dbReference type="AlphaFoldDB" id="A0A0N4TD11"/>
<protein>
    <submittedName>
        <fullName evidence="2 4">Uncharacterized protein</fullName>
    </submittedName>
</protein>
<gene>
    <name evidence="2" type="ORF">BPAG_LOCUS6063</name>
</gene>
<proteinExistence type="predicted"/>
<organism evidence="4">
    <name type="scientific">Brugia pahangi</name>
    <name type="common">Filarial nematode worm</name>
    <dbReference type="NCBI Taxonomy" id="6280"/>
    <lineage>
        <taxon>Eukaryota</taxon>
        <taxon>Metazoa</taxon>
        <taxon>Ecdysozoa</taxon>
        <taxon>Nematoda</taxon>
        <taxon>Chromadorea</taxon>
        <taxon>Rhabditida</taxon>
        <taxon>Spirurina</taxon>
        <taxon>Spiruromorpha</taxon>
        <taxon>Filarioidea</taxon>
        <taxon>Onchocercidae</taxon>
        <taxon>Brugia</taxon>
    </lineage>
</organism>
<feature type="region of interest" description="Disordered" evidence="1">
    <location>
        <begin position="229"/>
        <end position="248"/>
    </location>
</feature>
<evidence type="ECO:0000313" key="2">
    <source>
        <dbReference type="EMBL" id="VDN87249.1"/>
    </source>
</evidence>
<evidence type="ECO:0000313" key="3">
    <source>
        <dbReference type="Proteomes" id="UP000278627"/>
    </source>
</evidence>
<reference evidence="4" key="1">
    <citation type="submission" date="2017-02" db="UniProtKB">
        <authorList>
            <consortium name="WormBaseParasite"/>
        </authorList>
    </citation>
    <scope>IDENTIFICATION</scope>
</reference>